<dbReference type="Proteomes" id="UP000321571">
    <property type="component" value="Unassembled WGS sequence"/>
</dbReference>
<gene>
    <name evidence="4" type="ORF">FHP06_04635</name>
</gene>
<sequence length="210" mass="22461">MKLRPTQQGDRGAAAVSLLTVGIIISLAIIAVMAIPLTQASDAKAKSRSAADAAALAGADHVRLELKEQLSLKGWLGGWGNLPIFDGGLAAARTYAERNDATLVAYQRPSFDNGFTAYARVEGRTVKGEVTRSEAWAKLSLPDCQKKDDPEPTEPPPDDDEDDDDEDEPPPPQGWECAGIEFDVPVEGPPHLSVDIIDALFNDSNAKLVD</sequence>
<keyword evidence="2" id="KW-1133">Transmembrane helix</keyword>
<feature type="domain" description="Putative Flp pilus-assembly TadG-like N-terminal" evidence="3">
    <location>
        <begin position="12"/>
        <end position="60"/>
    </location>
</feature>
<accession>A0A5C8NJG3</accession>
<protein>
    <recommendedName>
        <fullName evidence="3">Putative Flp pilus-assembly TadG-like N-terminal domain-containing protein</fullName>
    </recommendedName>
</protein>
<dbReference type="InterPro" id="IPR028087">
    <property type="entry name" value="Tad_N"/>
</dbReference>
<organism evidence="4 5">
    <name type="scientific">Aeromicrobium terrae</name>
    <dbReference type="NCBI Taxonomy" id="2498846"/>
    <lineage>
        <taxon>Bacteria</taxon>
        <taxon>Bacillati</taxon>
        <taxon>Actinomycetota</taxon>
        <taxon>Actinomycetes</taxon>
        <taxon>Propionibacteriales</taxon>
        <taxon>Nocardioidaceae</taxon>
        <taxon>Aeromicrobium</taxon>
    </lineage>
</organism>
<reference evidence="4 5" key="1">
    <citation type="submission" date="2019-06" db="EMBL/GenBank/DDBJ databases">
        <title>Aeromicrobium sp. nov., isolated from a maize field.</title>
        <authorList>
            <person name="Lin S.-Y."/>
            <person name="Tsai C.-F."/>
            <person name="Young C.-C."/>
        </authorList>
    </citation>
    <scope>NUCLEOTIDE SEQUENCE [LARGE SCALE GENOMIC DNA]</scope>
    <source>
        <strain evidence="4 5">CC-CFT486</strain>
    </source>
</reference>
<keyword evidence="2" id="KW-0472">Membrane</keyword>
<evidence type="ECO:0000256" key="2">
    <source>
        <dbReference type="SAM" id="Phobius"/>
    </source>
</evidence>
<evidence type="ECO:0000259" key="3">
    <source>
        <dbReference type="Pfam" id="PF13400"/>
    </source>
</evidence>
<name>A0A5C8NJG3_9ACTN</name>
<evidence type="ECO:0000313" key="4">
    <source>
        <dbReference type="EMBL" id="TXL62004.1"/>
    </source>
</evidence>
<feature type="transmembrane region" description="Helical" evidence="2">
    <location>
        <begin position="12"/>
        <end position="37"/>
    </location>
</feature>
<keyword evidence="5" id="KW-1185">Reference proteome</keyword>
<feature type="compositionally biased region" description="Acidic residues" evidence="1">
    <location>
        <begin position="156"/>
        <end position="169"/>
    </location>
</feature>
<keyword evidence="2" id="KW-0812">Transmembrane</keyword>
<comment type="caution">
    <text evidence="4">The sequence shown here is derived from an EMBL/GenBank/DDBJ whole genome shotgun (WGS) entry which is preliminary data.</text>
</comment>
<evidence type="ECO:0000313" key="5">
    <source>
        <dbReference type="Proteomes" id="UP000321571"/>
    </source>
</evidence>
<dbReference type="Pfam" id="PF13400">
    <property type="entry name" value="Tad"/>
    <property type="match status" value="1"/>
</dbReference>
<proteinExistence type="predicted"/>
<feature type="region of interest" description="Disordered" evidence="1">
    <location>
        <begin position="139"/>
        <end position="191"/>
    </location>
</feature>
<evidence type="ECO:0000256" key="1">
    <source>
        <dbReference type="SAM" id="MobiDB-lite"/>
    </source>
</evidence>
<dbReference type="RefSeq" id="WP_147684263.1">
    <property type="nucleotide sequence ID" value="NZ_VDUX01000002.1"/>
</dbReference>
<dbReference type="AlphaFoldDB" id="A0A5C8NJG3"/>
<dbReference type="EMBL" id="VDUX01000002">
    <property type="protein sequence ID" value="TXL62004.1"/>
    <property type="molecule type" value="Genomic_DNA"/>
</dbReference>